<accession>A0A0B7BPJ0</accession>
<dbReference type="EMBL" id="HACG01047190">
    <property type="protein sequence ID" value="CEK94055.1"/>
    <property type="molecule type" value="Transcribed_RNA"/>
</dbReference>
<name>A0A0B7BPJ0_9EUPU</name>
<organism evidence="1">
    <name type="scientific">Arion vulgaris</name>
    <dbReference type="NCBI Taxonomy" id="1028688"/>
    <lineage>
        <taxon>Eukaryota</taxon>
        <taxon>Metazoa</taxon>
        <taxon>Spiralia</taxon>
        <taxon>Lophotrochozoa</taxon>
        <taxon>Mollusca</taxon>
        <taxon>Gastropoda</taxon>
        <taxon>Heterobranchia</taxon>
        <taxon>Euthyneura</taxon>
        <taxon>Panpulmonata</taxon>
        <taxon>Eupulmonata</taxon>
        <taxon>Stylommatophora</taxon>
        <taxon>Helicina</taxon>
        <taxon>Arionoidea</taxon>
        <taxon>Arionidae</taxon>
        <taxon>Arion</taxon>
    </lineage>
</organism>
<evidence type="ECO:0000313" key="1">
    <source>
        <dbReference type="EMBL" id="CEK94055.1"/>
    </source>
</evidence>
<reference evidence="1" key="1">
    <citation type="submission" date="2014-12" db="EMBL/GenBank/DDBJ databases">
        <title>Insight into the proteome of Arion vulgaris.</title>
        <authorList>
            <person name="Aradska J."/>
            <person name="Bulat T."/>
            <person name="Smidak R."/>
            <person name="Sarate P."/>
            <person name="Gangsoo J."/>
            <person name="Sialana F."/>
            <person name="Bilban M."/>
            <person name="Lubec G."/>
        </authorList>
    </citation>
    <scope>NUCLEOTIDE SEQUENCE</scope>
    <source>
        <tissue evidence="1">Skin</tissue>
    </source>
</reference>
<sequence>RPPFATPSVSCTAAHHWAHPCIVCMRAHSALVPAPSFPSVLTVLTFTISLGCPDPGLNSVPQPQGSVFCPMWAHMQLISGPSFAPRGPCLFSGCVPHPLFIRSAFPSAKRDVH</sequence>
<proteinExistence type="predicted"/>
<feature type="non-terminal residue" evidence="1">
    <location>
        <position position="1"/>
    </location>
</feature>
<dbReference type="AlphaFoldDB" id="A0A0B7BPJ0"/>
<gene>
    <name evidence="1" type="primary">ORF198701</name>
</gene>
<protein>
    <submittedName>
        <fullName evidence="1">Uncharacterized protein</fullName>
    </submittedName>
</protein>